<dbReference type="InterPro" id="IPR046342">
    <property type="entry name" value="CBS_dom_sf"/>
</dbReference>
<comment type="subcellular location">
    <subcellularLocation>
        <location evidence="1">Cell membrane</location>
        <topology evidence="1">Multi-pass membrane protein</topology>
    </subcellularLocation>
</comment>
<protein>
    <submittedName>
        <fullName evidence="9">CBS domain-containing protein</fullName>
    </submittedName>
</protein>
<dbReference type="InterPro" id="IPR036318">
    <property type="entry name" value="FAD-bd_PCMH-like_sf"/>
</dbReference>
<feature type="domain" description="CBS" evidence="8">
    <location>
        <begin position="82"/>
        <end position="141"/>
    </location>
</feature>
<dbReference type="AlphaFoldDB" id="A0A1H0SY95"/>
<organism evidence="9 10">
    <name type="scientific">Desulforhopalus singaporensis</name>
    <dbReference type="NCBI Taxonomy" id="91360"/>
    <lineage>
        <taxon>Bacteria</taxon>
        <taxon>Pseudomonadati</taxon>
        <taxon>Thermodesulfobacteriota</taxon>
        <taxon>Desulfobulbia</taxon>
        <taxon>Desulfobulbales</taxon>
        <taxon>Desulfocapsaceae</taxon>
        <taxon>Desulforhopalus</taxon>
    </lineage>
</organism>
<dbReference type="EMBL" id="FNJI01000021">
    <property type="protein sequence ID" value="SDP46530.1"/>
    <property type="molecule type" value="Genomic_DNA"/>
</dbReference>
<dbReference type="GO" id="GO:0050660">
    <property type="term" value="F:flavin adenine dinucleotide binding"/>
    <property type="evidence" value="ECO:0007669"/>
    <property type="project" value="InterPro"/>
</dbReference>
<keyword evidence="3" id="KW-0472">Membrane</keyword>
<dbReference type="SMART" id="SM01091">
    <property type="entry name" value="CorC_HlyC"/>
    <property type="match status" value="1"/>
</dbReference>
<feature type="domain" description="CBS" evidence="8">
    <location>
        <begin position="148"/>
        <end position="205"/>
    </location>
</feature>
<dbReference type="Proteomes" id="UP000199073">
    <property type="component" value="Unassembled WGS sequence"/>
</dbReference>
<dbReference type="Pfam" id="PF03471">
    <property type="entry name" value="CorC_HlyC"/>
    <property type="match status" value="1"/>
</dbReference>
<evidence type="ECO:0000256" key="7">
    <source>
        <dbReference type="SAM" id="MobiDB-lite"/>
    </source>
</evidence>
<dbReference type="InterPro" id="IPR005170">
    <property type="entry name" value="Transptr-assoc_dom"/>
</dbReference>
<dbReference type="InterPro" id="IPR000644">
    <property type="entry name" value="CBS_dom"/>
</dbReference>
<dbReference type="SMART" id="SM00116">
    <property type="entry name" value="CBS"/>
    <property type="match status" value="2"/>
</dbReference>
<gene>
    <name evidence="9" type="ORF">SAMN05660330_02850</name>
</gene>
<evidence type="ECO:0000259" key="8">
    <source>
        <dbReference type="PROSITE" id="PS51371"/>
    </source>
</evidence>
<dbReference type="InterPro" id="IPR016169">
    <property type="entry name" value="FAD-bd_PCMH_sub2"/>
</dbReference>
<evidence type="ECO:0000256" key="5">
    <source>
        <dbReference type="ARBA" id="ARBA00023122"/>
    </source>
</evidence>
<feature type="compositionally biased region" description="Acidic residues" evidence="7">
    <location>
        <begin position="8"/>
        <end position="17"/>
    </location>
</feature>
<feature type="region of interest" description="Disordered" evidence="7">
    <location>
        <begin position="1"/>
        <end position="21"/>
    </location>
</feature>
<sequence length="296" mass="33571">MNNQSVGDESESEPEPNEQEKGFFRRLISLLDFRRPGTKEDLDHEIQELLEEGEEHGLISALEEKMINSILEFRETNASEVMTPAAEVVSFDRASPMSVLVEIVIQSGFTRIPVYDGNPDKVIGLIHAKDLLELCASPRKERVDIVDYLRPIYFIPESKPIVDLLREFQKRKVHMAMVTDEFGAMRGLITMEDILEEIVGEIDDEYDEEERSLEVIDGDTISVHGWVDIEKIEEHFDVEFPDGPYESAGGLVIHLLGRIAQLGDSVEIGDFTFTVKSASARRIRKILVHRMSVDKG</sequence>
<dbReference type="PROSITE" id="PS51371">
    <property type="entry name" value="CBS"/>
    <property type="match status" value="2"/>
</dbReference>
<dbReference type="Gene3D" id="3.10.580.10">
    <property type="entry name" value="CBS-domain"/>
    <property type="match status" value="1"/>
</dbReference>
<evidence type="ECO:0000256" key="3">
    <source>
        <dbReference type="ARBA" id="ARBA00022475"/>
    </source>
</evidence>
<keyword evidence="3" id="KW-1003">Cell membrane</keyword>
<dbReference type="Gene3D" id="3.30.465.10">
    <property type="match status" value="1"/>
</dbReference>
<dbReference type="STRING" id="91360.SAMN05660330_02850"/>
<dbReference type="Pfam" id="PF00571">
    <property type="entry name" value="CBS"/>
    <property type="match status" value="2"/>
</dbReference>
<keyword evidence="10" id="KW-1185">Reference proteome</keyword>
<dbReference type="OrthoDB" id="9798188at2"/>
<accession>A0A1H0SY95</accession>
<dbReference type="RefSeq" id="WP_092223973.1">
    <property type="nucleotide sequence ID" value="NZ_FNJI01000021.1"/>
</dbReference>
<dbReference type="InterPro" id="IPR044751">
    <property type="entry name" value="Ion_transp-like_CBS"/>
</dbReference>
<dbReference type="PANTHER" id="PTHR22777:SF32">
    <property type="entry name" value="UPF0053 INNER MEMBRANE PROTEIN YFJD"/>
    <property type="match status" value="1"/>
</dbReference>
<evidence type="ECO:0000313" key="9">
    <source>
        <dbReference type="EMBL" id="SDP46530.1"/>
    </source>
</evidence>
<comment type="similarity">
    <text evidence="2">Belongs to the UPF0053 family.</text>
</comment>
<dbReference type="SUPFAM" id="SSF54631">
    <property type="entry name" value="CBS-domain pair"/>
    <property type="match status" value="1"/>
</dbReference>
<dbReference type="PANTHER" id="PTHR22777">
    <property type="entry name" value="HEMOLYSIN-RELATED"/>
    <property type="match status" value="1"/>
</dbReference>
<dbReference type="CDD" id="cd04590">
    <property type="entry name" value="CBS_pair_CorC_HlyC_assoc"/>
    <property type="match status" value="1"/>
</dbReference>
<evidence type="ECO:0000313" key="10">
    <source>
        <dbReference type="Proteomes" id="UP000199073"/>
    </source>
</evidence>
<name>A0A1H0SY95_9BACT</name>
<evidence type="ECO:0000256" key="1">
    <source>
        <dbReference type="ARBA" id="ARBA00004651"/>
    </source>
</evidence>
<dbReference type="FunFam" id="3.10.580.10:FF:000002">
    <property type="entry name" value="Magnesium/cobalt efflux protein CorC"/>
    <property type="match status" value="1"/>
</dbReference>
<proteinExistence type="inferred from homology"/>
<evidence type="ECO:0000256" key="4">
    <source>
        <dbReference type="ARBA" id="ARBA00022737"/>
    </source>
</evidence>
<evidence type="ECO:0000256" key="6">
    <source>
        <dbReference type="PROSITE-ProRule" id="PRU00703"/>
    </source>
</evidence>
<dbReference type="GO" id="GO:0005886">
    <property type="term" value="C:plasma membrane"/>
    <property type="evidence" value="ECO:0007669"/>
    <property type="project" value="UniProtKB-SubCell"/>
</dbReference>
<keyword evidence="4" id="KW-0677">Repeat</keyword>
<reference evidence="9 10" key="1">
    <citation type="submission" date="2016-10" db="EMBL/GenBank/DDBJ databases">
        <authorList>
            <person name="de Groot N.N."/>
        </authorList>
    </citation>
    <scope>NUCLEOTIDE SEQUENCE [LARGE SCALE GENOMIC DNA]</scope>
    <source>
        <strain evidence="9 10">DSM 12130</strain>
    </source>
</reference>
<dbReference type="SUPFAM" id="SSF56176">
    <property type="entry name" value="FAD-binding/transporter-associated domain-like"/>
    <property type="match status" value="1"/>
</dbReference>
<evidence type="ECO:0000256" key="2">
    <source>
        <dbReference type="ARBA" id="ARBA00006337"/>
    </source>
</evidence>
<keyword evidence="5 6" id="KW-0129">CBS domain</keyword>